<reference evidence="3" key="1">
    <citation type="submission" date="2017-06" db="EMBL/GenBank/DDBJ databases">
        <authorList>
            <person name="Cremers G."/>
        </authorList>
    </citation>
    <scope>NUCLEOTIDE SEQUENCE [LARGE SCALE GENOMIC DNA]</scope>
</reference>
<dbReference type="AlphaFoldDB" id="A0A284VP13"/>
<dbReference type="Gene3D" id="1.20.1270.370">
    <property type="match status" value="1"/>
</dbReference>
<dbReference type="Proteomes" id="UP000218615">
    <property type="component" value="Unassembled WGS sequence"/>
</dbReference>
<dbReference type="PANTHER" id="PTHR30548:SF1">
    <property type="entry name" value="DEHYDRATASE SUBUNIT MJ0007-RELATED"/>
    <property type="match status" value="1"/>
</dbReference>
<evidence type="ECO:0000313" key="2">
    <source>
        <dbReference type="EMBL" id="SNQ61014.1"/>
    </source>
</evidence>
<dbReference type="Gene3D" id="3.40.50.11900">
    <property type="match status" value="1"/>
</dbReference>
<accession>A0A284VP13</accession>
<name>A0A284VP13_9EURY</name>
<comment type="similarity">
    <text evidence="1">Belongs to the FldB/FldC dehydratase alpha/beta subunit family.</text>
</comment>
<keyword evidence="3" id="KW-1185">Reference proteome</keyword>
<dbReference type="InterPro" id="IPR010327">
    <property type="entry name" value="FldB/FldC_alpha/beta"/>
</dbReference>
<dbReference type="EMBL" id="FZMP01000135">
    <property type="protein sequence ID" value="SNQ61014.1"/>
    <property type="molecule type" value="Genomic_DNA"/>
</dbReference>
<dbReference type="Pfam" id="PF06050">
    <property type="entry name" value="HGD-D"/>
    <property type="match status" value="1"/>
</dbReference>
<proteinExistence type="inferred from homology"/>
<evidence type="ECO:0008006" key="4">
    <source>
        <dbReference type="Google" id="ProtNLM"/>
    </source>
</evidence>
<protein>
    <recommendedName>
        <fullName evidence="4">2-hydroxyacyl-CoA dehydratase</fullName>
    </recommendedName>
</protein>
<evidence type="ECO:0000313" key="3">
    <source>
        <dbReference type="Proteomes" id="UP000218615"/>
    </source>
</evidence>
<dbReference type="PANTHER" id="PTHR30548">
    <property type="entry name" value="2-HYDROXYGLUTARYL-COA DEHYDRATASE, D-COMPONENT-RELATED"/>
    <property type="match status" value="1"/>
</dbReference>
<gene>
    <name evidence="2" type="ORF">MNV_220008</name>
</gene>
<organism evidence="2 3">
    <name type="scientific">Candidatus Methanoperedens nitratireducens</name>
    <dbReference type="NCBI Taxonomy" id="1392998"/>
    <lineage>
        <taxon>Archaea</taxon>
        <taxon>Methanobacteriati</taxon>
        <taxon>Methanobacteriota</taxon>
        <taxon>Stenosarchaea group</taxon>
        <taxon>Methanomicrobia</taxon>
        <taxon>Methanosarcinales</taxon>
        <taxon>ANME-2 cluster</taxon>
        <taxon>Candidatus Methanoperedentaceae</taxon>
        <taxon>Candidatus Methanoperedens</taxon>
    </lineage>
</organism>
<sequence length="244" mass="27537">MNRKRDILQKLYNTRKANPPPISGKDVLLIMQLAFFDEVDRFVEKTGELINELEDRIKRKEGVVSRDAPRLLVSGTPMTVPNWKLHDIIEKSGAIVVSEESCTGTRYFSQLVEPDSGSVNTQLKNLAGRYLHINCACFTPNAERPEDVVRLAKEYKADGVVYYVLQFCHEFNIEFAKVERALKEEGIPVIKIETDYSQSDTGQLKTRLEAFIEILRASKVKLKNTVQAGRLLASVKVPVGAKIV</sequence>
<evidence type="ECO:0000256" key="1">
    <source>
        <dbReference type="ARBA" id="ARBA00005806"/>
    </source>
</evidence>